<evidence type="ECO:0000256" key="3">
    <source>
        <dbReference type="ARBA" id="ARBA00046185"/>
    </source>
</evidence>
<dbReference type="PANTHER" id="PTHR13847:SF287">
    <property type="entry name" value="FAD-DEPENDENT OXIDOREDUCTASE DOMAIN-CONTAINING PROTEIN 1"/>
    <property type="match status" value="1"/>
</dbReference>
<evidence type="ECO:0000256" key="1">
    <source>
        <dbReference type="ARBA" id="ARBA00023002"/>
    </source>
</evidence>
<dbReference type="SUPFAM" id="SSF51905">
    <property type="entry name" value="FAD/NAD(P)-binding domain"/>
    <property type="match status" value="1"/>
</dbReference>
<dbReference type="GO" id="GO:0032981">
    <property type="term" value="P:mitochondrial respiratory chain complex I assembly"/>
    <property type="evidence" value="ECO:0007669"/>
    <property type="project" value="TreeGrafter"/>
</dbReference>
<accession>A0A7S3F0F0</accession>
<dbReference type="GO" id="GO:0016491">
    <property type="term" value="F:oxidoreductase activity"/>
    <property type="evidence" value="ECO:0007669"/>
    <property type="project" value="UniProtKB-KW"/>
</dbReference>
<sequence>MGAYPGYARMPSHSPHRFDDDGEEVEQNLGEFSAVFERGCGHIDASTCLEDLLSACRRDGIDVRFDQRALAFELSPDRSKCSGVVMEGGDVMHAGVAVVNAAGPWFKALNDTAFLELTTSAKPIRIQVAHKWIPDEYCGLPFVADGWGPSGIYFMPRAKNNQLVIGSIDAQRFESEVVDPDTFNSALDPDFKQEYLYRLFHRLPQLPTSGEVVGFSSLYTVNQEDVHPMIGESKVSGLFVCNGFSGHGFKLAPAVGAMLAHQITGRRTGEWETDVPHEFMGPYRQPLTVQTHSVFA</sequence>
<protein>
    <recommendedName>
        <fullName evidence="2">FAD-dependent oxidoreductase domain-containing protein 1</fullName>
    </recommendedName>
</protein>
<feature type="domain" description="FAD dependent oxidoreductase" evidence="4">
    <location>
        <begin position="24"/>
        <end position="261"/>
    </location>
</feature>
<reference evidence="5" key="1">
    <citation type="submission" date="2021-01" db="EMBL/GenBank/DDBJ databases">
        <authorList>
            <person name="Corre E."/>
            <person name="Pelletier E."/>
            <person name="Niang G."/>
            <person name="Scheremetjew M."/>
            <person name="Finn R."/>
            <person name="Kale V."/>
            <person name="Holt S."/>
            <person name="Cochrane G."/>
            <person name="Meng A."/>
            <person name="Brown T."/>
            <person name="Cohen L."/>
        </authorList>
    </citation>
    <scope>NUCLEOTIDE SEQUENCE</scope>
    <source>
        <strain evidence="5">CCMP281</strain>
    </source>
</reference>
<comment type="function">
    <text evidence="3">Required for the assembly of the mitochondrial membrane respiratory chain NADH dehydrogenase (Complex I). Involved in mid-late stages of complex I assembly.</text>
</comment>
<dbReference type="Pfam" id="PF01266">
    <property type="entry name" value="DAO"/>
    <property type="match status" value="1"/>
</dbReference>
<dbReference type="GO" id="GO:0005739">
    <property type="term" value="C:mitochondrion"/>
    <property type="evidence" value="ECO:0007669"/>
    <property type="project" value="GOC"/>
</dbReference>
<dbReference type="Gene3D" id="3.30.9.10">
    <property type="entry name" value="D-Amino Acid Oxidase, subunit A, domain 2"/>
    <property type="match status" value="1"/>
</dbReference>
<name>A0A7S3F0F0_9EUKA</name>
<organism evidence="5">
    <name type="scientific">Haptolina ericina</name>
    <dbReference type="NCBI Taxonomy" id="156174"/>
    <lineage>
        <taxon>Eukaryota</taxon>
        <taxon>Haptista</taxon>
        <taxon>Haptophyta</taxon>
        <taxon>Prymnesiophyceae</taxon>
        <taxon>Prymnesiales</taxon>
        <taxon>Prymnesiaceae</taxon>
        <taxon>Haptolina</taxon>
    </lineage>
</organism>
<keyword evidence="1" id="KW-0560">Oxidoreductase</keyword>
<dbReference type="AlphaFoldDB" id="A0A7S3F0F0"/>
<dbReference type="PANTHER" id="PTHR13847">
    <property type="entry name" value="SARCOSINE DEHYDROGENASE-RELATED"/>
    <property type="match status" value="1"/>
</dbReference>
<dbReference type="InterPro" id="IPR036188">
    <property type="entry name" value="FAD/NAD-bd_sf"/>
</dbReference>
<dbReference type="Gene3D" id="3.50.50.60">
    <property type="entry name" value="FAD/NAD(P)-binding domain"/>
    <property type="match status" value="1"/>
</dbReference>
<evidence type="ECO:0000256" key="2">
    <source>
        <dbReference type="ARBA" id="ARBA00039785"/>
    </source>
</evidence>
<evidence type="ECO:0000313" key="5">
    <source>
        <dbReference type="EMBL" id="CAE0119191.1"/>
    </source>
</evidence>
<proteinExistence type="predicted"/>
<evidence type="ECO:0000259" key="4">
    <source>
        <dbReference type="Pfam" id="PF01266"/>
    </source>
</evidence>
<dbReference type="EMBL" id="HBHX01035839">
    <property type="protein sequence ID" value="CAE0119191.1"/>
    <property type="molecule type" value="Transcribed_RNA"/>
</dbReference>
<dbReference type="InterPro" id="IPR006076">
    <property type="entry name" value="FAD-dep_OxRdtase"/>
</dbReference>
<gene>
    <name evidence="5" type="ORF">HERI1096_LOCUS19890</name>
</gene>